<dbReference type="GO" id="GO:0015031">
    <property type="term" value="P:protein transport"/>
    <property type="evidence" value="ECO:0007669"/>
    <property type="project" value="UniProtKB-KW"/>
</dbReference>
<evidence type="ECO:0000256" key="3">
    <source>
        <dbReference type="ARBA" id="ARBA00006742"/>
    </source>
</evidence>
<dbReference type="NCBIfam" id="TIGR00739">
    <property type="entry name" value="yajC"/>
    <property type="match status" value="1"/>
</dbReference>
<dbReference type="PANTHER" id="PTHR33909:SF1">
    <property type="entry name" value="SEC TRANSLOCON ACCESSORY COMPLEX SUBUNIT YAJC"/>
    <property type="match status" value="1"/>
</dbReference>
<keyword evidence="9" id="KW-0653">Protein transport</keyword>
<evidence type="ECO:0000256" key="6">
    <source>
        <dbReference type="ARBA" id="ARBA00022448"/>
    </source>
</evidence>
<dbReference type="EMBL" id="FZOS01000006">
    <property type="protein sequence ID" value="SNS42590.1"/>
    <property type="molecule type" value="Genomic_DNA"/>
</dbReference>
<evidence type="ECO:0000256" key="8">
    <source>
        <dbReference type="ARBA" id="ARBA00022692"/>
    </source>
</evidence>
<evidence type="ECO:0000256" key="7">
    <source>
        <dbReference type="ARBA" id="ARBA00022475"/>
    </source>
</evidence>
<comment type="subunit">
    <text evidence="4">Part of the SecDF-YidC-YajC translocase complex. The SecDF-YidC-YajC translocase forms a supercomplex with SecYEG, called the holo-translocon (HTL).</text>
</comment>
<dbReference type="RefSeq" id="WP_089219021.1">
    <property type="nucleotide sequence ID" value="NZ_FZOS01000006.1"/>
</dbReference>
<dbReference type="SMART" id="SM01323">
    <property type="entry name" value="YajC"/>
    <property type="match status" value="1"/>
</dbReference>
<dbReference type="PANTHER" id="PTHR33909">
    <property type="entry name" value="SEC TRANSLOCON ACCESSORY COMPLEX SUBUNIT YAJC"/>
    <property type="match status" value="1"/>
</dbReference>
<sequence length="112" mass="11707">MFVTPAYAQAAGAAPSSGGSIAVLVGQFVLLGAIFWFLIIRPQQKKLKEHRAKIDAVKKGDTVVTGGGIIGKVTKVEEHEVEVEIASSVKIKVVKATLTDVQPLGGAKPAND</sequence>
<keyword evidence="6" id="KW-0813">Transport</keyword>
<keyword evidence="11" id="KW-0811">Translocation</keyword>
<evidence type="ECO:0000256" key="13">
    <source>
        <dbReference type="SAM" id="Phobius"/>
    </source>
</evidence>
<evidence type="ECO:0000256" key="9">
    <source>
        <dbReference type="ARBA" id="ARBA00022927"/>
    </source>
</evidence>
<keyword evidence="15" id="KW-1185">Reference proteome</keyword>
<name>A0A239ECT8_9SPHN</name>
<dbReference type="Gene3D" id="2.40.10.340">
    <property type="entry name" value="Rod shape-determining protein MreC, domain 1"/>
    <property type="match status" value="1"/>
</dbReference>
<comment type="subcellular location">
    <subcellularLocation>
        <location evidence="2">Cell membrane</location>
        <topology evidence="2">Single-pass membrane protein</topology>
    </subcellularLocation>
</comment>
<dbReference type="OrthoDB" id="9811406at2"/>
<evidence type="ECO:0000256" key="2">
    <source>
        <dbReference type="ARBA" id="ARBA00004162"/>
    </source>
</evidence>
<reference evidence="15" key="1">
    <citation type="submission" date="2017-06" db="EMBL/GenBank/DDBJ databases">
        <authorList>
            <person name="Varghese N."/>
            <person name="Submissions S."/>
        </authorList>
    </citation>
    <scope>NUCLEOTIDE SEQUENCE [LARGE SCALE GENOMIC DNA]</scope>
    <source>
        <strain evidence="15">LNB2</strain>
    </source>
</reference>
<keyword evidence="7" id="KW-1003">Cell membrane</keyword>
<evidence type="ECO:0000313" key="14">
    <source>
        <dbReference type="EMBL" id="SNS42590.1"/>
    </source>
</evidence>
<evidence type="ECO:0000313" key="15">
    <source>
        <dbReference type="Proteomes" id="UP000198281"/>
    </source>
</evidence>
<evidence type="ECO:0000256" key="11">
    <source>
        <dbReference type="ARBA" id="ARBA00023010"/>
    </source>
</evidence>
<evidence type="ECO:0000256" key="12">
    <source>
        <dbReference type="ARBA" id="ARBA00023136"/>
    </source>
</evidence>
<organism evidence="14 15">
    <name type="scientific">Edaphosphingomonas laterariae</name>
    <dbReference type="NCBI Taxonomy" id="861865"/>
    <lineage>
        <taxon>Bacteria</taxon>
        <taxon>Pseudomonadati</taxon>
        <taxon>Pseudomonadota</taxon>
        <taxon>Alphaproteobacteria</taxon>
        <taxon>Sphingomonadales</taxon>
        <taxon>Rhizorhabdaceae</taxon>
        <taxon>Edaphosphingomonas</taxon>
    </lineage>
</organism>
<dbReference type="AlphaFoldDB" id="A0A239ECT8"/>
<dbReference type="Pfam" id="PF02699">
    <property type="entry name" value="YajC"/>
    <property type="match status" value="1"/>
</dbReference>
<accession>A0A239ECT8</accession>
<proteinExistence type="inferred from homology"/>
<keyword evidence="12 13" id="KW-0472">Membrane</keyword>
<dbReference type="PRINTS" id="PR01853">
    <property type="entry name" value="YAJCTRNLCASE"/>
</dbReference>
<keyword evidence="10 13" id="KW-1133">Transmembrane helix</keyword>
<dbReference type="InterPro" id="IPR003849">
    <property type="entry name" value="Preprotein_translocase_YajC"/>
</dbReference>
<dbReference type="GO" id="GO:0005886">
    <property type="term" value="C:plasma membrane"/>
    <property type="evidence" value="ECO:0007669"/>
    <property type="project" value="UniProtKB-SubCell"/>
</dbReference>
<evidence type="ECO:0000256" key="4">
    <source>
        <dbReference type="ARBA" id="ARBA00011718"/>
    </source>
</evidence>
<evidence type="ECO:0000256" key="10">
    <source>
        <dbReference type="ARBA" id="ARBA00022989"/>
    </source>
</evidence>
<evidence type="ECO:0000256" key="1">
    <source>
        <dbReference type="ARBA" id="ARBA00002061"/>
    </source>
</evidence>
<protein>
    <recommendedName>
        <fullName evidence="5">Sec translocon accessory complex subunit YajC</fullName>
    </recommendedName>
</protein>
<feature type="transmembrane region" description="Helical" evidence="13">
    <location>
        <begin position="20"/>
        <end position="40"/>
    </location>
</feature>
<dbReference type="Proteomes" id="UP000198281">
    <property type="component" value="Unassembled WGS sequence"/>
</dbReference>
<keyword evidence="8 13" id="KW-0812">Transmembrane</keyword>
<dbReference type="InterPro" id="IPR042177">
    <property type="entry name" value="Cell/Rod_1"/>
</dbReference>
<evidence type="ECO:0000256" key="5">
    <source>
        <dbReference type="ARBA" id="ARBA00014962"/>
    </source>
</evidence>
<comment type="similarity">
    <text evidence="3">Belongs to the YajC family.</text>
</comment>
<comment type="function">
    <text evidence="1">The SecYEG-SecDF-YajC-YidC holo-translocon (HTL) protein secretase/insertase is a supercomplex required for protein secretion, insertion of proteins into membranes, and assembly of membrane protein complexes. While the SecYEG complex is essential for assembly of a number of proteins and complexes, the SecDF-YajC-YidC subcomplex facilitates these functions.</text>
</comment>
<gene>
    <name evidence="14" type="ORF">SAMN06295912_10679</name>
</gene>